<name>A0A238W8G4_9RHOB</name>
<dbReference type="GO" id="GO:0008811">
    <property type="term" value="F:chloramphenicol O-acetyltransferase activity"/>
    <property type="evidence" value="ECO:0007669"/>
    <property type="project" value="UniProtKB-EC"/>
</dbReference>
<dbReference type="EMBL" id="FZNM01000003">
    <property type="protein sequence ID" value="SNR41969.1"/>
    <property type="molecule type" value="Genomic_DNA"/>
</dbReference>
<evidence type="ECO:0000313" key="9">
    <source>
        <dbReference type="EMBL" id="SNR41969.1"/>
    </source>
</evidence>
<dbReference type="Pfam" id="PF00132">
    <property type="entry name" value="Hexapep"/>
    <property type="match status" value="1"/>
</dbReference>
<dbReference type="InterPro" id="IPR001451">
    <property type="entry name" value="Hexapep"/>
</dbReference>
<dbReference type="EC" id="2.3.1.28" evidence="2"/>
<evidence type="ECO:0000256" key="8">
    <source>
        <dbReference type="ARBA" id="ARBA00047633"/>
    </source>
</evidence>
<accession>A0A238W8G4</accession>
<evidence type="ECO:0000313" key="11">
    <source>
        <dbReference type="Proteomes" id="UP000198409"/>
    </source>
</evidence>
<evidence type="ECO:0000313" key="12">
    <source>
        <dbReference type="Proteomes" id="UP000292859"/>
    </source>
</evidence>
<evidence type="ECO:0000256" key="5">
    <source>
        <dbReference type="ARBA" id="ARBA00022737"/>
    </source>
</evidence>
<dbReference type="AlphaFoldDB" id="A0A238W8G4"/>
<dbReference type="EMBL" id="SIRL01000003">
    <property type="protein sequence ID" value="TBN51605.1"/>
    <property type="molecule type" value="Genomic_DNA"/>
</dbReference>
<dbReference type="OrthoDB" id="9815592at2"/>
<dbReference type="GO" id="GO:0046677">
    <property type="term" value="P:response to antibiotic"/>
    <property type="evidence" value="ECO:0007669"/>
    <property type="project" value="UniProtKB-KW"/>
</dbReference>
<evidence type="ECO:0000256" key="3">
    <source>
        <dbReference type="ARBA" id="ARBA00020291"/>
    </source>
</evidence>
<comment type="similarity">
    <text evidence="1">Belongs to the transferase hexapeptide repeat family.</text>
</comment>
<keyword evidence="7" id="KW-0012">Acyltransferase</keyword>
<dbReference type="InterPro" id="IPR011004">
    <property type="entry name" value="Trimer_LpxA-like_sf"/>
</dbReference>
<evidence type="ECO:0000256" key="7">
    <source>
        <dbReference type="ARBA" id="ARBA00023315"/>
    </source>
</evidence>
<evidence type="ECO:0000256" key="6">
    <source>
        <dbReference type="ARBA" id="ARBA00023251"/>
    </source>
</evidence>
<dbReference type="Gene3D" id="2.160.10.10">
    <property type="entry name" value="Hexapeptide repeat proteins"/>
    <property type="match status" value="1"/>
</dbReference>
<proteinExistence type="inferred from homology"/>
<evidence type="ECO:0000313" key="10">
    <source>
        <dbReference type="EMBL" id="TBN51605.1"/>
    </source>
</evidence>
<keyword evidence="6" id="KW-0046">Antibiotic resistance</keyword>
<keyword evidence="4 9" id="KW-0808">Transferase</keyword>
<reference evidence="9" key="1">
    <citation type="submission" date="2017-06" db="EMBL/GenBank/DDBJ databases">
        <authorList>
            <person name="Kim H.J."/>
            <person name="Triplett B.A."/>
        </authorList>
    </citation>
    <scope>NUCLEOTIDE SEQUENCE [LARGE SCALE GENOMIC DNA]</scope>
    <source>
        <strain evidence="9">DSM 26170</strain>
    </source>
</reference>
<dbReference type="Proteomes" id="UP000198409">
    <property type="component" value="Unassembled WGS sequence"/>
</dbReference>
<keyword evidence="5" id="KW-0677">Repeat</keyword>
<keyword evidence="12" id="KW-1185">Reference proteome</keyword>
<evidence type="ECO:0000256" key="4">
    <source>
        <dbReference type="ARBA" id="ARBA00022679"/>
    </source>
</evidence>
<dbReference type="SUPFAM" id="SSF51161">
    <property type="entry name" value="Trimeric LpxA-like enzymes"/>
    <property type="match status" value="1"/>
</dbReference>
<dbReference type="InterPro" id="IPR050179">
    <property type="entry name" value="Trans_hexapeptide_repeat"/>
</dbReference>
<dbReference type="PANTHER" id="PTHR43300:SF12">
    <property type="entry name" value="CHLORAMPHENICOL ACETYLTRANSFERASE"/>
    <property type="match status" value="1"/>
</dbReference>
<comment type="catalytic activity">
    <reaction evidence="8">
        <text>chloramphenicol + acetyl-CoA = chloramphenicol 3-acetate + CoA</text>
        <dbReference type="Rhea" id="RHEA:18421"/>
        <dbReference type="ChEBI" id="CHEBI:16730"/>
        <dbReference type="ChEBI" id="CHEBI:17698"/>
        <dbReference type="ChEBI" id="CHEBI:57287"/>
        <dbReference type="ChEBI" id="CHEBI:57288"/>
        <dbReference type="EC" id="2.3.1.28"/>
    </reaction>
</comment>
<sequence length="268" mass="28832">MNDGAFTLKHADLPALDRVGLRLPGLLQTGRLAAGSRIEGPTSIICTVAQGAFIDIGAFCNLSGGTINNVRFGRYCSIASGVVIGMHEHPTDWLTTSRTAYFPQVNGWRDLVAPHRAEEVRRGLRPFKSSCPITEIGHDVWIGQGAFVKSGVTIGTGSVIGARAVVLRDVPPYSIVVGTPGRVVRSRFPEPVVRRLLALQWWRYSIFDLFSAPLDDIAATLDRVEEMAAAGQVVAYDGPVVTADRLRDPQGLAADLAARFTVILAQAS</sequence>
<organism evidence="9 11">
    <name type="scientific">Paracoccus sediminis</name>
    <dbReference type="NCBI Taxonomy" id="1214787"/>
    <lineage>
        <taxon>Bacteria</taxon>
        <taxon>Pseudomonadati</taxon>
        <taxon>Pseudomonadota</taxon>
        <taxon>Alphaproteobacteria</taxon>
        <taxon>Rhodobacterales</taxon>
        <taxon>Paracoccaceae</taxon>
        <taxon>Paracoccus</taxon>
    </lineage>
</organism>
<dbReference type="PROSITE" id="PS00101">
    <property type="entry name" value="HEXAPEP_TRANSFERASES"/>
    <property type="match status" value="1"/>
</dbReference>
<dbReference type="InterPro" id="IPR018357">
    <property type="entry name" value="Hexapep_transf_CS"/>
</dbReference>
<dbReference type="PANTHER" id="PTHR43300">
    <property type="entry name" value="ACETYLTRANSFERASE"/>
    <property type="match status" value="1"/>
</dbReference>
<dbReference type="CDD" id="cd03349">
    <property type="entry name" value="LbH_XAT"/>
    <property type="match status" value="1"/>
</dbReference>
<dbReference type="RefSeq" id="WP_089387521.1">
    <property type="nucleotide sequence ID" value="NZ_FZNM01000003.1"/>
</dbReference>
<reference evidence="11" key="2">
    <citation type="submission" date="2017-06" db="EMBL/GenBank/DDBJ databases">
        <authorList>
            <person name="Varghese N."/>
            <person name="Submissions S."/>
        </authorList>
    </citation>
    <scope>NUCLEOTIDE SEQUENCE [LARGE SCALE GENOMIC DNA]</scope>
    <source>
        <strain evidence="11">DSM 26170</strain>
    </source>
</reference>
<dbReference type="Proteomes" id="UP000292859">
    <property type="component" value="Unassembled WGS sequence"/>
</dbReference>
<protein>
    <recommendedName>
        <fullName evidence="3">Chloramphenicol acetyltransferase</fullName>
        <ecNumber evidence="2">2.3.1.28</ecNumber>
    </recommendedName>
</protein>
<reference evidence="10 12" key="3">
    <citation type="submission" date="2019-02" db="EMBL/GenBank/DDBJ databases">
        <authorList>
            <person name="Zhang G."/>
        </authorList>
    </citation>
    <scope>NUCLEOTIDE SEQUENCE [LARGE SCALE GENOMIC DNA]</scope>
    <source>
        <strain evidence="10 12">CMB17</strain>
    </source>
</reference>
<evidence type="ECO:0000256" key="1">
    <source>
        <dbReference type="ARBA" id="ARBA00007274"/>
    </source>
</evidence>
<gene>
    <name evidence="10" type="ORF">EYF88_07415</name>
    <name evidence="9" type="ORF">SAMN06265378_103394</name>
</gene>
<evidence type="ECO:0000256" key="2">
    <source>
        <dbReference type="ARBA" id="ARBA00013235"/>
    </source>
</evidence>